<feature type="transmembrane region" description="Helical" evidence="1">
    <location>
        <begin position="32"/>
        <end position="51"/>
    </location>
</feature>
<gene>
    <name evidence="2" type="ORF">HMPREF1316_2353</name>
</gene>
<evidence type="ECO:0000256" key="1">
    <source>
        <dbReference type="SAM" id="Phobius"/>
    </source>
</evidence>
<dbReference type="PATRIC" id="fig|1125712.3.peg.1412"/>
<keyword evidence="1" id="KW-0812">Transmembrane</keyword>
<evidence type="ECO:0008006" key="4">
    <source>
        <dbReference type="Google" id="ProtNLM"/>
    </source>
</evidence>
<dbReference type="STRING" id="1125712.HMPREF1316_2353"/>
<comment type="caution">
    <text evidence="2">The sequence shown here is derived from an EMBL/GenBank/DDBJ whole genome shotgun (WGS) entry which is preliminary data.</text>
</comment>
<dbReference type="AlphaFoldDB" id="U2TNN5"/>
<evidence type="ECO:0000313" key="2">
    <source>
        <dbReference type="EMBL" id="ERL08050.1"/>
    </source>
</evidence>
<organism evidence="2 3">
    <name type="scientific">Olsenella profusa F0195</name>
    <dbReference type="NCBI Taxonomy" id="1125712"/>
    <lineage>
        <taxon>Bacteria</taxon>
        <taxon>Bacillati</taxon>
        <taxon>Actinomycetota</taxon>
        <taxon>Coriobacteriia</taxon>
        <taxon>Coriobacteriales</taxon>
        <taxon>Atopobiaceae</taxon>
        <taxon>Olsenella</taxon>
    </lineage>
</organism>
<keyword evidence="1" id="KW-0472">Membrane</keyword>
<evidence type="ECO:0000313" key="3">
    <source>
        <dbReference type="Proteomes" id="UP000016638"/>
    </source>
</evidence>
<feature type="transmembrane region" description="Helical" evidence="1">
    <location>
        <begin position="9"/>
        <end position="26"/>
    </location>
</feature>
<keyword evidence="3" id="KW-1185">Reference proteome</keyword>
<reference evidence="2 3" key="1">
    <citation type="submission" date="2013-08" db="EMBL/GenBank/DDBJ databases">
        <authorList>
            <person name="Durkin A.S."/>
            <person name="Haft D.R."/>
            <person name="McCorrison J."/>
            <person name="Torralba M."/>
            <person name="Gillis M."/>
            <person name="Haft D.H."/>
            <person name="Methe B."/>
            <person name="Sutton G."/>
            <person name="Nelson K.E."/>
        </authorList>
    </citation>
    <scope>NUCLEOTIDE SEQUENCE [LARGE SCALE GENOMIC DNA]</scope>
    <source>
        <strain evidence="2 3">F0195</strain>
    </source>
</reference>
<sequence length="116" mass="11669">MTSDKVKSWIGIIASAAVSVAAAMGYKLDGGLVTSVVCLVIIVATTAYSAWRTNPTTTGQVVGRQLGKLINLGLTSTQAVAVLEATATDGVTKVGDLMAGDGKTAADTSVDPQTIA</sequence>
<keyword evidence="1" id="KW-1133">Transmembrane helix</keyword>
<dbReference type="RefSeq" id="WP_021726325.1">
    <property type="nucleotide sequence ID" value="NZ_AWEZ01000047.1"/>
</dbReference>
<proteinExistence type="predicted"/>
<dbReference type="Proteomes" id="UP000016638">
    <property type="component" value="Unassembled WGS sequence"/>
</dbReference>
<dbReference type="EMBL" id="AWEZ01000047">
    <property type="protein sequence ID" value="ERL08050.1"/>
    <property type="molecule type" value="Genomic_DNA"/>
</dbReference>
<protein>
    <recommendedName>
        <fullName evidence="4">Holin</fullName>
    </recommendedName>
</protein>
<accession>U2TNN5</accession>
<name>U2TNN5_9ACTN</name>